<feature type="domain" description="Peptidase S8/S53" evidence="14">
    <location>
        <begin position="209"/>
        <end position="474"/>
    </location>
</feature>
<dbReference type="PROSITE" id="PS00136">
    <property type="entry name" value="SUBTILASE_ASP"/>
    <property type="match status" value="1"/>
</dbReference>
<dbReference type="InterPro" id="IPR036852">
    <property type="entry name" value="Peptidase_S8/S53_dom_sf"/>
</dbReference>
<dbReference type="GO" id="GO:0004252">
    <property type="term" value="F:serine-type endopeptidase activity"/>
    <property type="evidence" value="ECO:0007669"/>
    <property type="project" value="UniProtKB-UniRule"/>
</dbReference>
<dbReference type="GO" id="GO:0006508">
    <property type="term" value="P:proteolysis"/>
    <property type="evidence" value="ECO:0007669"/>
    <property type="project" value="UniProtKB-KW"/>
</dbReference>
<evidence type="ECO:0000313" key="17">
    <source>
        <dbReference type="Proteomes" id="UP000680865"/>
    </source>
</evidence>
<dbReference type="EMBL" id="BOQP01000027">
    <property type="protein sequence ID" value="GIM76329.1"/>
    <property type="molecule type" value="Genomic_DNA"/>
</dbReference>
<feature type="chain" id="PRO_5038000552" evidence="13">
    <location>
        <begin position="28"/>
        <end position="1072"/>
    </location>
</feature>
<dbReference type="Pfam" id="PF22544">
    <property type="entry name" value="HYDIN_VesB_CFA65-like_Ig"/>
    <property type="match status" value="1"/>
</dbReference>
<comment type="caution">
    <text evidence="16">The sequence shown here is derived from an EMBL/GenBank/DDBJ whole genome shotgun (WGS) entry which is preliminary data.</text>
</comment>
<dbReference type="PROSITE" id="PS00137">
    <property type="entry name" value="SUBTILASE_HIS"/>
    <property type="match status" value="1"/>
</dbReference>
<feature type="signal peptide" evidence="13">
    <location>
        <begin position="1"/>
        <end position="27"/>
    </location>
</feature>
<dbReference type="PROSITE" id="PS00138">
    <property type="entry name" value="SUBTILASE_SER"/>
    <property type="match status" value="1"/>
</dbReference>
<dbReference type="PANTHER" id="PTHR43806:SF65">
    <property type="entry name" value="SERINE PROTEASE APRX"/>
    <property type="match status" value="1"/>
</dbReference>
<keyword evidence="5 11" id="KW-0645">Protease</keyword>
<comment type="similarity">
    <text evidence="3 11 12">Belongs to the peptidase S8 family.</text>
</comment>
<dbReference type="GO" id="GO:0005975">
    <property type="term" value="P:carbohydrate metabolic process"/>
    <property type="evidence" value="ECO:0007669"/>
    <property type="project" value="UniProtKB-ARBA"/>
</dbReference>
<organism evidence="16 17">
    <name type="scientific">Winogradskya consettensis</name>
    <dbReference type="NCBI Taxonomy" id="113560"/>
    <lineage>
        <taxon>Bacteria</taxon>
        <taxon>Bacillati</taxon>
        <taxon>Actinomycetota</taxon>
        <taxon>Actinomycetes</taxon>
        <taxon>Micromonosporales</taxon>
        <taxon>Micromonosporaceae</taxon>
        <taxon>Winogradskya</taxon>
    </lineage>
</organism>
<keyword evidence="8" id="KW-0969">Cilium</keyword>
<dbReference type="PROSITE" id="PS51892">
    <property type="entry name" value="SUBTILASE"/>
    <property type="match status" value="1"/>
</dbReference>
<dbReference type="InterPro" id="IPR013783">
    <property type="entry name" value="Ig-like_fold"/>
</dbReference>
<dbReference type="Proteomes" id="UP000680865">
    <property type="component" value="Unassembled WGS sequence"/>
</dbReference>
<evidence type="ECO:0000256" key="11">
    <source>
        <dbReference type="PROSITE-ProRule" id="PRU01240"/>
    </source>
</evidence>
<dbReference type="AlphaFoldDB" id="A0A919VRR2"/>
<dbReference type="SUPFAM" id="SSF52743">
    <property type="entry name" value="Subtilisin-like"/>
    <property type="match status" value="1"/>
</dbReference>
<evidence type="ECO:0000256" key="3">
    <source>
        <dbReference type="ARBA" id="ARBA00011073"/>
    </source>
</evidence>
<evidence type="ECO:0000259" key="15">
    <source>
        <dbReference type="Pfam" id="PF22544"/>
    </source>
</evidence>
<dbReference type="InterPro" id="IPR023828">
    <property type="entry name" value="Peptidase_S8_Ser-AS"/>
</dbReference>
<name>A0A919VRR2_9ACTN</name>
<evidence type="ECO:0000256" key="8">
    <source>
        <dbReference type="ARBA" id="ARBA00023069"/>
    </source>
</evidence>
<evidence type="ECO:0000256" key="13">
    <source>
        <dbReference type="SAM" id="SignalP"/>
    </source>
</evidence>
<accession>A0A919VRR2</accession>
<evidence type="ECO:0000256" key="12">
    <source>
        <dbReference type="RuleBase" id="RU003355"/>
    </source>
</evidence>
<feature type="active site" description="Charge relay system" evidence="10 11">
    <location>
        <position position="248"/>
    </location>
</feature>
<keyword evidence="7 11" id="KW-0720">Serine protease</keyword>
<dbReference type="InterPro" id="IPR053879">
    <property type="entry name" value="HYDIN_VesB_CFA65-like_Ig"/>
</dbReference>
<evidence type="ECO:0000256" key="5">
    <source>
        <dbReference type="ARBA" id="ARBA00022670"/>
    </source>
</evidence>
<feature type="active site" description="Charge relay system" evidence="10 11">
    <location>
        <position position="427"/>
    </location>
</feature>
<dbReference type="InterPro" id="IPR023827">
    <property type="entry name" value="Peptidase_S8_Asp-AS"/>
</dbReference>
<keyword evidence="6 11" id="KW-0378">Hydrolase</keyword>
<keyword evidence="17" id="KW-1185">Reference proteome</keyword>
<evidence type="ECO:0000256" key="9">
    <source>
        <dbReference type="ARBA" id="ARBA00023273"/>
    </source>
</evidence>
<evidence type="ECO:0000259" key="14">
    <source>
        <dbReference type="Pfam" id="PF00082"/>
    </source>
</evidence>
<evidence type="ECO:0000256" key="4">
    <source>
        <dbReference type="ARBA" id="ARBA00022490"/>
    </source>
</evidence>
<dbReference type="InterPro" id="IPR015500">
    <property type="entry name" value="Peptidase_S8_subtilisin-rel"/>
</dbReference>
<dbReference type="InterPro" id="IPR000209">
    <property type="entry name" value="Peptidase_S8/S53_dom"/>
</dbReference>
<evidence type="ECO:0000256" key="10">
    <source>
        <dbReference type="PIRSR" id="PIRSR615500-1"/>
    </source>
</evidence>
<protein>
    <submittedName>
        <fullName evidence="16">Serine protease</fullName>
    </submittedName>
</protein>
<gene>
    <name evidence="16" type="ORF">Aco04nite_49830</name>
</gene>
<dbReference type="InterPro" id="IPR022398">
    <property type="entry name" value="Peptidase_S8_His-AS"/>
</dbReference>
<comment type="subcellular location">
    <subcellularLocation>
        <location evidence="1">Cell projection</location>
        <location evidence="1">Cilium</location>
    </subcellularLocation>
    <subcellularLocation>
        <location evidence="2">Cytoplasm</location>
    </subcellularLocation>
</comment>
<dbReference type="PANTHER" id="PTHR43806">
    <property type="entry name" value="PEPTIDASE S8"/>
    <property type="match status" value="1"/>
</dbReference>
<dbReference type="Gene3D" id="3.40.50.200">
    <property type="entry name" value="Peptidase S8/S53 domain"/>
    <property type="match status" value="1"/>
</dbReference>
<dbReference type="RefSeq" id="WP_212999637.1">
    <property type="nucleotide sequence ID" value="NZ_BAAATW010000010.1"/>
</dbReference>
<reference evidence="16" key="1">
    <citation type="submission" date="2021-03" db="EMBL/GenBank/DDBJ databases">
        <title>Whole genome shotgun sequence of Actinoplanes consettensis NBRC 14913.</title>
        <authorList>
            <person name="Komaki H."/>
            <person name="Tamura T."/>
        </authorList>
    </citation>
    <scope>NUCLEOTIDE SEQUENCE</scope>
    <source>
        <strain evidence="16">NBRC 14913</strain>
    </source>
</reference>
<dbReference type="Pfam" id="PF00082">
    <property type="entry name" value="Peptidase_S8"/>
    <property type="match status" value="1"/>
</dbReference>
<evidence type="ECO:0000256" key="7">
    <source>
        <dbReference type="ARBA" id="ARBA00022825"/>
    </source>
</evidence>
<dbReference type="PRINTS" id="PR00723">
    <property type="entry name" value="SUBTILISIN"/>
</dbReference>
<feature type="domain" description="HYDIN/VesB/CFA65-like Ig-like" evidence="15">
    <location>
        <begin position="508"/>
        <end position="575"/>
    </location>
</feature>
<dbReference type="Gene3D" id="2.60.40.10">
    <property type="entry name" value="Immunoglobulins"/>
    <property type="match status" value="1"/>
</dbReference>
<evidence type="ECO:0000256" key="6">
    <source>
        <dbReference type="ARBA" id="ARBA00022801"/>
    </source>
</evidence>
<sequence>MKSFHLGLAGVTALAAALVVPAGPADATAPAPVPASAQAPVPVGGYTITLVTGDRVTVGSRAATRAFVERGAGRDKVSFAQTVVGGHLMVIPSDAARLVQTQRVDRRLFDVTGLIEGGYDDRAHAGVPLILGSESVTNFSAVRKAVGSHATREMTSLRALAVSAPKSSSMWQAVTKSDHVWLDGRRKLSLDVSVPQIGAPAAWQAGLTGTGMKVAVLDSGVDATHPDLAGRVVEKNFTTAAGGDQVGHGTHVASTIAGSGAASNGKYRGVAPDATILSGKVCGDQFCEDSAILAGMQWAAVEQHARVVNLSLGGPDFDGADPLEEAVNTLTASTGALFVIAAGNEGPSASTVGSPGSADAALTVAAVDKADVTAEFSSRGPRVGDAALKPDIAAPGVDIVAARAAGTSIGEPAADFPDTYMTLSGTSMATPHVAGAAALLAQAHPEWDGARLKETLIASSARTGDGKAFEQGAGRVDVARALTQVVTAEPVSVSFGLQKWPHEDDAAVSKQVTYRNSGTVDLTLALALTSGQAFTLDRQTVTVPAGGTAAVTVTADTRTLPVGDYTADIVATAGTQRVLTAVAVQKEPERYALTLHHLGLDGKPVINYLTGIFQVAGDYFALPWDPSGTVTLRLAPGRYTVGTYLDESAAQDGSQQAMIYQPVLDLTGDTSITFDAREATPVKVSVPDASAAAVESWIGTEQQSDEGTVIFGTLQPGIENLRVRQLGPRLPGTATVLSTWARRGSGERGIDSPYAYFVGERVPVAQVLNGYDRAYRRTELAAEKQVFHGGSVVQQWAQLSDSQGEVYGVGIARARPGASRVNYLATGNGARWQTDTRLGVSFDEYGFLQGLDLNGSYRPATSTVEHWGAAPLQTRFSSRYEWVGREGDLLYAQLPPLTDAAGHPGYNQLLDSVSTRLYRGRELLGESDWLYVDAAGLPDGDAVYRVLQETTGGFGGLSTRTSTEFTFTSGVGAQGLVPVFTVNVAPALDASGAVRAGSVGQVPLIARDQKGLPVHGAWLGLEVSFDDGATWRASGPAVHYPRGKGYVSLRVHGRDKSGTTVSQTVIRAYRYR</sequence>
<proteinExistence type="inferred from homology"/>
<feature type="active site" description="Charge relay system" evidence="10 11">
    <location>
        <position position="218"/>
    </location>
</feature>
<evidence type="ECO:0000256" key="2">
    <source>
        <dbReference type="ARBA" id="ARBA00004496"/>
    </source>
</evidence>
<keyword evidence="13" id="KW-0732">Signal</keyword>
<evidence type="ECO:0000313" key="16">
    <source>
        <dbReference type="EMBL" id="GIM76329.1"/>
    </source>
</evidence>
<keyword evidence="4" id="KW-0963">Cytoplasm</keyword>
<dbReference type="InterPro" id="IPR050131">
    <property type="entry name" value="Peptidase_S8_subtilisin-like"/>
</dbReference>
<evidence type="ECO:0000256" key="1">
    <source>
        <dbReference type="ARBA" id="ARBA00004138"/>
    </source>
</evidence>
<keyword evidence="9" id="KW-0966">Cell projection</keyword>